<dbReference type="PIRSF" id="PIRSF005673">
    <property type="entry name" value="Importin_alpha"/>
    <property type="match status" value="1"/>
</dbReference>
<dbReference type="PANTHER" id="PTHR23316">
    <property type="entry name" value="IMPORTIN ALPHA"/>
    <property type="match status" value="1"/>
</dbReference>
<dbReference type="InterPro" id="IPR024931">
    <property type="entry name" value="Importin_alpha"/>
</dbReference>
<proteinExistence type="inferred from homology"/>
<keyword evidence="3" id="KW-0677">Repeat</keyword>
<evidence type="ECO:0000313" key="7">
    <source>
        <dbReference type="EMBL" id="KAF0974670.1"/>
    </source>
</evidence>
<dbReference type="GO" id="GO:0061608">
    <property type="term" value="F:nuclear import signal receptor activity"/>
    <property type="evidence" value="ECO:0007669"/>
    <property type="project" value="InterPro"/>
</dbReference>
<feature type="repeat" description="ARM" evidence="6">
    <location>
        <begin position="185"/>
        <end position="214"/>
    </location>
</feature>
<dbReference type="SMART" id="SM00185">
    <property type="entry name" value="ARM"/>
    <property type="match status" value="8"/>
</dbReference>
<reference evidence="7 8" key="1">
    <citation type="journal article" date="2019" name="Sci. Rep.">
        <title>Nanopore sequencing improves the draft genome of the human pathogenic amoeba Naegleria fowleri.</title>
        <authorList>
            <person name="Liechti N."/>
            <person name="Schurch N."/>
            <person name="Bruggmann R."/>
            <person name="Wittwer M."/>
        </authorList>
    </citation>
    <scope>NUCLEOTIDE SEQUENCE [LARGE SCALE GENOMIC DNA]</scope>
    <source>
        <strain evidence="7 8">ATCC 30894</strain>
    </source>
</reference>
<dbReference type="RefSeq" id="XP_044559383.1">
    <property type="nucleotide sequence ID" value="XM_044709747.1"/>
</dbReference>
<dbReference type="SUPFAM" id="SSF48371">
    <property type="entry name" value="ARM repeat"/>
    <property type="match status" value="1"/>
</dbReference>
<dbReference type="VEuPathDB" id="AmoebaDB:NfTy_077940"/>
<dbReference type="InterPro" id="IPR016024">
    <property type="entry name" value="ARM-type_fold"/>
</dbReference>
<dbReference type="GO" id="GO:0006606">
    <property type="term" value="P:protein import into nucleus"/>
    <property type="evidence" value="ECO:0007669"/>
    <property type="project" value="InterPro"/>
</dbReference>
<dbReference type="InterPro" id="IPR011989">
    <property type="entry name" value="ARM-like"/>
</dbReference>
<evidence type="ECO:0000256" key="1">
    <source>
        <dbReference type="ARBA" id="ARBA00010394"/>
    </source>
</evidence>
<dbReference type="PROSITE" id="PS50176">
    <property type="entry name" value="ARM_REPEAT"/>
    <property type="match status" value="1"/>
</dbReference>
<sequence length="522" mass="58206">MMNHNNNYNNMNNNYNNNNNPTRIVQEEVSLVSELSFNVKLNVDRYAQLSYDLRRKSPPLSECVLNMPRLANGLDLGAKNSFGTILRTTRLFRKILSERNPPITEVVASGATLHFVKYLTMSELENYFDIDFEEYHHHDTSKQKDKKLQKVTLQQVNSLQFEAIWAITNVASGTSEHTKHVVEIGSVPPMIRLLKTCTDDNVLEQTCWALGNIAGDSTTSRDFVLFHGAMTNIAHLLTTTQSRAVGRCATWAISNLLRGKPTVDMEYVMEALPFLSRLVFLDDIEIVQDSLWALAYASDGPNDRIQAFVESGCIPQVVAFLSHESSAFVVPSLRTIGNIVTGNDEQTQYILSLGILSIFHTLLGHSKKAIRKETLWTISNICAGSIHQIQAVIDAHLIPKIIERISTDDFDVQQEGLWALSNCCGGASLDQLDYLIQCGIISKFCEALPSSNVKHVLVALEGLKGLAGYYGMVDDNMDLVKSLIAEEGMQLISELLSHDDNEVSSIASEIHEMLQKTQKESI</sequence>
<dbReference type="Proteomes" id="UP000444721">
    <property type="component" value="Unassembled WGS sequence"/>
</dbReference>
<keyword evidence="2 5" id="KW-0813">Transport</keyword>
<organism evidence="7 8">
    <name type="scientific">Naegleria fowleri</name>
    <name type="common">Brain eating amoeba</name>
    <dbReference type="NCBI Taxonomy" id="5763"/>
    <lineage>
        <taxon>Eukaryota</taxon>
        <taxon>Discoba</taxon>
        <taxon>Heterolobosea</taxon>
        <taxon>Tetramitia</taxon>
        <taxon>Eutetramitia</taxon>
        <taxon>Vahlkampfiidae</taxon>
        <taxon>Naegleria</taxon>
    </lineage>
</organism>
<evidence type="ECO:0000256" key="3">
    <source>
        <dbReference type="ARBA" id="ARBA00022737"/>
    </source>
</evidence>
<keyword evidence="8" id="KW-1185">Reference proteome</keyword>
<dbReference type="EMBL" id="VFQX01000051">
    <property type="protein sequence ID" value="KAF0974670.1"/>
    <property type="molecule type" value="Genomic_DNA"/>
</dbReference>
<gene>
    <name evidence="7" type="ORF">FDP41_006144</name>
</gene>
<dbReference type="GeneID" id="68113362"/>
<comment type="caution">
    <text evidence="7">The sequence shown here is derived from an EMBL/GenBank/DDBJ whole genome shotgun (WGS) entry which is preliminary data.</text>
</comment>
<comment type="similarity">
    <text evidence="1 5">Belongs to the importin alpha family.</text>
</comment>
<dbReference type="OMA" id="LQFEAIW"/>
<protein>
    <recommendedName>
        <fullName evidence="5">Importin subunit alpha</fullName>
    </recommendedName>
</protein>
<dbReference type="VEuPathDB" id="AmoebaDB:FDP41_006144"/>
<evidence type="ECO:0000256" key="5">
    <source>
        <dbReference type="PIRNR" id="PIRNR005673"/>
    </source>
</evidence>
<evidence type="ECO:0000313" key="8">
    <source>
        <dbReference type="Proteomes" id="UP000444721"/>
    </source>
</evidence>
<dbReference type="Pfam" id="PF00514">
    <property type="entry name" value="Arm"/>
    <property type="match status" value="4"/>
</dbReference>
<evidence type="ECO:0000256" key="4">
    <source>
        <dbReference type="ARBA" id="ARBA00022927"/>
    </source>
</evidence>
<dbReference type="OrthoDB" id="28516at2759"/>
<dbReference type="VEuPathDB" id="AmoebaDB:NF0122930"/>
<dbReference type="AlphaFoldDB" id="A0A6A5BKZ3"/>
<name>A0A6A5BKZ3_NAEFO</name>
<evidence type="ECO:0000256" key="2">
    <source>
        <dbReference type="ARBA" id="ARBA00022448"/>
    </source>
</evidence>
<accession>A0A6A5BKZ3</accession>
<keyword evidence="4 5" id="KW-0653">Protein transport</keyword>
<dbReference type="Gene3D" id="1.25.10.10">
    <property type="entry name" value="Leucine-rich Repeat Variant"/>
    <property type="match status" value="1"/>
</dbReference>
<evidence type="ECO:0000256" key="6">
    <source>
        <dbReference type="PROSITE-ProRule" id="PRU00259"/>
    </source>
</evidence>
<dbReference type="InterPro" id="IPR000225">
    <property type="entry name" value="Armadillo"/>
</dbReference>
<dbReference type="GO" id="GO:0005737">
    <property type="term" value="C:cytoplasm"/>
    <property type="evidence" value="ECO:0007669"/>
    <property type="project" value="InterPro"/>
</dbReference>